<feature type="transmembrane region" description="Helical" evidence="6">
    <location>
        <begin position="160"/>
        <end position="181"/>
    </location>
</feature>
<organism evidence="8 9">
    <name type="scientific">Corynebacterium kroppenstedtii (strain DSM 44385 / JCM 11950 / CIP 105744 / CCUG 35717)</name>
    <dbReference type="NCBI Taxonomy" id="645127"/>
    <lineage>
        <taxon>Bacteria</taxon>
        <taxon>Bacillati</taxon>
        <taxon>Actinomycetota</taxon>
        <taxon>Actinomycetes</taxon>
        <taxon>Mycobacteriales</taxon>
        <taxon>Corynebacteriaceae</taxon>
        <taxon>Corynebacterium</taxon>
    </lineage>
</organism>
<dbReference type="Gene3D" id="1.20.1250.20">
    <property type="entry name" value="MFS general substrate transporter like domains"/>
    <property type="match status" value="2"/>
</dbReference>
<evidence type="ECO:0000259" key="7">
    <source>
        <dbReference type="PROSITE" id="PS50850"/>
    </source>
</evidence>
<dbReference type="InterPro" id="IPR036259">
    <property type="entry name" value="MFS_trans_sf"/>
</dbReference>
<keyword evidence="4 6" id="KW-1133">Transmembrane helix</keyword>
<dbReference type="InterPro" id="IPR000849">
    <property type="entry name" value="Sugar_P_transporter"/>
</dbReference>
<dbReference type="Proteomes" id="UP000001473">
    <property type="component" value="Chromosome"/>
</dbReference>
<feature type="transmembrane region" description="Helical" evidence="6">
    <location>
        <begin position="125"/>
        <end position="148"/>
    </location>
</feature>
<dbReference type="AlphaFoldDB" id="C4LKM6"/>
<feature type="transmembrane region" description="Helical" evidence="6">
    <location>
        <begin position="66"/>
        <end position="85"/>
    </location>
</feature>
<dbReference type="eggNOG" id="COG2271">
    <property type="taxonomic scope" value="Bacteria"/>
</dbReference>
<protein>
    <submittedName>
        <fullName evidence="8">Sugar phosphate transport protein</fullName>
    </submittedName>
</protein>
<dbReference type="PIRSF" id="PIRSF002808">
    <property type="entry name" value="Hexose_phosphate_transp"/>
    <property type="match status" value="1"/>
</dbReference>
<name>C4LKM6_CORK4</name>
<gene>
    <name evidence="8" type="primary">uhpT</name>
    <name evidence="8" type="ordered locus">ckrop_1656</name>
</gene>
<dbReference type="InterPro" id="IPR051337">
    <property type="entry name" value="OPA_Antiporter"/>
</dbReference>
<dbReference type="EMBL" id="CP001620">
    <property type="protein sequence ID" value="ACR18381.1"/>
    <property type="molecule type" value="Genomic_DNA"/>
</dbReference>
<feature type="transmembrane region" description="Helical" evidence="6">
    <location>
        <begin position="28"/>
        <end position="46"/>
    </location>
</feature>
<evidence type="ECO:0000256" key="2">
    <source>
        <dbReference type="ARBA" id="ARBA00009598"/>
    </source>
</evidence>
<feature type="transmembrane region" description="Helical" evidence="6">
    <location>
        <begin position="325"/>
        <end position="343"/>
    </location>
</feature>
<feature type="transmembrane region" description="Helical" evidence="6">
    <location>
        <begin position="187"/>
        <end position="212"/>
    </location>
</feature>
<dbReference type="CDD" id="cd17345">
    <property type="entry name" value="MFS_GlpT"/>
    <property type="match status" value="1"/>
</dbReference>
<feature type="transmembrane region" description="Helical" evidence="6">
    <location>
        <begin position="296"/>
        <end position="316"/>
    </location>
</feature>
<dbReference type="GO" id="GO:0061513">
    <property type="term" value="F:glucose 6-phosphate:phosphate antiporter activity"/>
    <property type="evidence" value="ECO:0007669"/>
    <property type="project" value="TreeGrafter"/>
</dbReference>
<evidence type="ECO:0000256" key="3">
    <source>
        <dbReference type="ARBA" id="ARBA00022692"/>
    </source>
</evidence>
<evidence type="ECO:0000256" key="4">
    <source>
        <dbReference type="ARBA" id="ARBA00022989"/>
    </source>
</evidence>
<keyword evidence="3 6" id="KW-0812">Transmembrane</keyword>
<evidence type="ECO:0000256" key="5">
    <source>
        <dbReference type="ARBA" id="ARBA00023136"/>
    </source>
</evidence>
<evidence type="ECO:0000256" key="1">
    <source>
        <dbReference type="ARBA" id="ARBA00004651"/>
    </source>
</evidence>
<sequence length="466" mass="50534">MLTLFSHDAPPPSGLSIKQQRALWLHNFLKAFIVVFVVYLCMYLVRNNFKAAQPLLKEDYGLTTTQLGYIGLAFSITYGIGKTAVGYFADGRNTKKLVSFLLVLSSLIVMAMGIILATFGSIVSIFIVLWGLNGLFQSVGGPASYSTITRWAPRTKRGKYLGFWNASHNIGGALAGVIALWGARTFFGGHVAGMLIFPAIIGISIGVIGYFYGKDDPKELGWNRCEEIFEEPIEADNLAAEQLSKWEIFRGYVLANPWIWLLCIANVFTYIVRIGIDNWAPVYVSEELGFTIDQAVHTIFYFEIGALVASLAWGWISDIAGGRRALVATGALVLIIGVISWYANATTPGAVNASLFALGALVFGPQLLIGVSLVGFVPKKAVSVTNGMTGTFGYLFGDSMAKVGLAAIADPEKNGLSILGHTLHGWQAVFTVLHVSAIAGILMLLLVAYGEEKRIRTLRKQENSNA</sequence>
<evidence type="ECO:0000313" key="9">
    <source>
        <dbReference type="Proteomes" id="UP000001473"/>
    </source>
</evidence>
<dbReference type="GO" id="GO:0035435">
    <property type="term" value="P:phosphate ion transmembrane transport"/>
    <property type="evidence" value="ECO:0007669"/>
    <property type="project" value="TreeGrafter"/>
</dbReference>
<dbReference type="InterPro" id="IPR021159">
    <property type="entry name" value="Sugar-P_transporter_CS"/>
</dbReference>
<comment type="similarity">
    <text evidence="2">Belongs to the major facilitator superfamily. Organophosphate:Pi antiporter (OPA) (TC 2.A.1.4) family.</text>
</comment>
<feature type="transmembrane region" description="Helical" evidence="6">
    <location>
        <begin position="389"/>
        <end position="408"/>
    </location>
</feature>
<dbReference type="InterPro" id="IPR011701">
    <property type="entry name" value="MFS"/>
</dbReference>
<evidence type="ECO:0000313" key="8">
    <source>
        <dbReference type="EMBL" id="ACR18381.1"/>
    </source>
</evidence>
<dbReference type="KEGG" id="ckp:ckrop_1656"/>
<dbReference type="PANTHER" id="PTHR43826:SF9">
    <property type="entry name" value="PROTEIN, PUTATIVE-RELATED"/>
    <property type="match status" value="1"/>
</dbReference>
<dbReference type="OrthoDB" id="8596007at2"/>
<feature type="transmembrane region" description="Helical" evidence="6">
    <location>
        <begin position="258"/>
        <end position="276"/>
    </location>
</feature>
<feature type="domain" description="Major facilitator superfamily (MFS) profile" evidence="7">
    <location>
        <begin position="27"/>
        <end position="452"/>
    </location>
</feature>
<comment type="subcellular location">
    <subcellularLocation>
        <location evidence="1">Cell membrane</location>
        <topology evidence="1">Multi-pass membrane protein</topology>
    </subcellularLocation>
</comment>
<dbReference type="PROSITE" id="PS50850">
    <property type="entry name" value="MFS"/>
    <property type="match status" value="1"/>
</dbReference>
<evidence type="ECO:0000256" key="6">
    <source>
        <dbReference type="SAM" id="Phobius"/>
    </source>
</evidence>
<dbReference type="PROSITE" id="PS00942">
    <property type="entry name" value="GLPT"/>
    <property type="match status" value="1"/>
</dbReference>
<dbReference type="NCBIfam" id="NF007107">
    <property type="entry name" value="PRK09556.1"/>
    <property type="match status" value="1"/>
</dbReference>
<dbReference type="PANTHER" id="PTHR43826">
    <property type="entry name" value="GLUCOSE-6-PHOSPHATE EXCHANGER SLC37A4"/>
    <property type="match status" value="1"/>
</dbReference>
<accession>C4LKM6</accession>
<feature type="transmembrane region" description="Helical" evidence="6">
    <location>
        <begin position="355"/>
        <end position="377"/>
    </location>
</feature>
<reference evidence="8 9" key="1">
    <citation type="journal article" date="2008" name="J. Biotechnol.">
        <title>Ultrafast pyrosequencing of Corynebacterium kroppenstedtii DSM44385 revealed insights into the physiology of a lipophilic corynebacterium that lacks mycolic acids.</title>
        <authorList>
            <person name="Tauch A."/>
            <person name="Schneider J."/>
            <person name="Szczepanowski R."/>
            <person name="Tilker A."/>
            <person name="Viehoever P."/>
            <person name="Gartemann K.-H."/>
            <person name="Arnold W."/>
            <person name="Blom J."/>
            <person name="Brinkrolf K."/>
            <person name="Brune I."/>
            <person name="Goetker S."/>
            <person name="Weisshaar B."/>
            <person name="Goesmann A."/>
            <person name="Droege M."/>
            <person name="Puehler A."/>
        </authorList>
    </citation>
    <scope>NUCLEOTIDE SEQUENCE [LARGE SCALE GENOMIC DNA]</scope>
    <source>
        <strain evidence="9">DSM 44385 / JCM 11950 / CIP 105744 / CCUG 35717</strain>
    </source>
</reference>
<dbReference type="InterPro" id="IPR020846">
    <property type="entry name" value="MFS_dom"/>
</dbReference>
<dbReference type="HOGENOM" id="CLU_001265_31_0_11"/>
<dbReference type="Pfam" id="PF07690">
    <property type="entry name" value="MFS_1"/>
    <property type="match status" value="1"/>
</dbReference>
<feature type="transmembrane region" description="Helical" evidence="6">
    <location>
        <begin position="428"/>
        <end position="450"/>
    </location>
</feature>
<proteinExistence type="inferred from homology"/>
<feature type="transmembrane region" description="Helical" evidence="6">
    <location>
        <begin position="97"/>
        <end position="119"/>
    </location>
</feature>
<keyword evidence="9" id="KW-1185">Reference proteome</keyword>
<dbReference type="RefSeq" id="WP_012732268.1">
    <property type="nucleotide sequence ID" value="NC_012704.1"/>
</dbReference>
<dbReference type="SUPFAM" id="SSF103473">
    <property type="entry name" value="MFS general substrate transporter"/>
    <property type="match status" value="1"/>
</dbReference>
<dbReference type="GO" id="GO:0005886">
    <property type="term" value="C:plasma membrane"/>
    <property type="evidence" value="ECO:0007669"/>
    <property type="project" value="UniProtKB-SubCell"/>
</dbReference>
<keyword evidence="5 6" id="KW-0472">Membrane</keyword>